<dbReference type="AlphaFoldDB" id="A0A7T8GZL0"/>
<dbReference type="PROSITE" id="PS51194">
    <property type="entry name" value="HELICASE_CTER"/>
    <property type="match status" value="1"/>
</dbReference>
<keyword evidence="2" id="KW-0378">Hydrolase</keyword>
<dbReference type="GO" id="GO:0004386">
    <property type="term" value="F:helicase activity"/>
    <property type="evidence" value="ECO:0007669"/>
    <property type="project" value="UniProtKB-KW"/>
</dbReference>
<reference evidence="3" key="1">
    <citation type="submission" date="2021-01" db="EMBL/GenBank/DDBJ databases">
        <title>Caligus Genome Assembly.</title>
        <authorList>
            <person name="Gallardo-Escarate C."/>
        </authorList>
    </citation>
    <scope>NUCLEOTIDE SEQUENCE [LARGE SCALE GENOMIC DNA]</scope>
</reference>
<keyword evidence="3" id="KW-1185">Reference proteome</keyword>
<name>A0A7T8GZL0_CALRO</name>
<accession>A0A7T8GZL0</accession>
<evidence type="ECO:0000313" key="3">
    <source>
        <dbReference type="Proteomes" id="UP000595437"/>
    </source>
</evidence>
<dbReference type="InterPro" id="IPR027417">
    <property type="entry name" value="P-loop_NTPase"/>
</dbReference>
<organism evidence="2 3">
    <name type="scientific">Caligus rogercresseyi</name>
    <name type="common">Sea louse</name>
    <dbReference type="NCBI Taxonomy" id="217165"/>
    <lineage>
        <taxon>Eukaryota</taxon>
        <taxon>Metazoa</taxon>
        <taxon>Ecdysozoa</taxon>
        <taxon>Arthropoda</taxon>
        <taxon>Crustacea</taxon>
        <taxon>Multicrustacea</taxon>
        <taxon>Hexanauplia</taxon>
        <taxon>Copepoda</taxon>
        <taxon>Siphonostomatoida</taxon>
        <taxon>Caligidae</taxon>
        <taxon>Caligus</taxon>
    </lineage>
</organism>
<feature type="domain" description="Helicase C-terminal" evidence="1">
    <location>
        <begin position="1"/>
        <end position="138"/>
    </location>
</feature>
<protein>
    <submittedName>
        <fullName evidence="2">ATPdependent RNA helicase DDX43like</fullName>
    </submittedName>
</protein>
<dbReference type="CDD" id="cd18787">
    <property type="entry name" value="SF2_C_DEAD"/>
    <property type="match status" value="1"/>
</dbReference>
<dbReference type="Proteomes" id="UP000595437">
    <property type="component" value="Chromosome 10"/>
</dbReference>
<dbReference type="SUPFAM" id="SSF52540">
    <property type="entry name" value="P-loop containing nucleoside triphosphate hydrolases"/>
    <property type="match status" value="1"/>
</dbReference>
<proteinExistence type="predicted"/>
<dbReference type="OrthoDB" id="422663at2759"/>
<dbReference type="EMBL" id="CP045899">
    <property type="protein sequence ID" value="QQP40769.1"/>
    <property type="molecule type" value="Genomic_DNA"/>
</dbReference>
<dbReference type="Pfam" id="PF00271">
    <property type="entry name" value="Helicase_C"/>
    <property type="match status" value="1"/>
</dbReference>
<gene>
    <name evidence="2" type="ORF">FKW44_014923</name>
</gene>
<keyword evidence="2" id="KW-0347">Helicase</keyword>
<keyword evidence="2" id="KW-0067">ATP-binding</keyword>
<keyword evidence="2" id="KW-0547">Nucleotide-binding</keyword>
<dbReference type="Gene3D" id="3.40.50.300">
    <property type="entry name" value="P-loop containing nucleotide triphosphate hydrolases"/>
    <property type="match status" value="1"/>
</dbReference>
<dbReference type="InterPro" id="IPR001650">
    <property type="entry name" value="Helicase_C-like"/>
</dbReference>
<dbReference type="PANTHER" id="PTHR47958">
    <property type="entry name" value="ATP-DEPENDENT RNA HELICASE DBP3"/>
    <property type="match status" value="1"/>
</dbReference>
<sequence>MSPQDKVIIFMSRKAKVDDYSSNLSLAGVDIQSIHGGRDQMDREQALLDFKEGHVRILIATDVASRGIDVETYPTSSTLTSQTPWRKYVHRIGRSGRAGRKGCSISLMTYKDRPLAQGLIDIMEEANQAIHGSCNGSRISGEEKRGETVLIIESLIYEFVYK</sequence>
<evidence type="ECO:0000313" key="2">
    <source>
        <dbReference type="EMBL" id="QQP40769.1"/>
    </source>
</evidence>
<evidence type="ECO:0000259" key="1">
    <source>
        <dbReference type="PROSITE" id="PS51194"/>
    </source>
</evidence>
<dbReference type="SMART" id="SM00490">
    <property type="entry name" value="HELICc"/>
    <property type="match status" value="1"/>
</dbReference>